<accession>A0ABU7CLV0</accession>
<evidence type="ECO:0000256" key="1">
    <source>
        <dbReference type="SAM" id="MobiDB-lite"/>
    </source>
</evidence>
<feature type="region of interest" description="Disordered" evidence="1">
    <location>
        <begin position="1"/>
        <end position="69"/>
    </location>
</feature>
<feature type="compositionally biased region" description="Polar residues" evidence="1">
    <location>
        <begin position="8"/>
        <end position="34"/>
    </location>
</feature>
<name>A0ABU7CLV0_9TELE</name>
<sequence length="117" mass="12571">MPTASRGRMNQTHTPATREVTNLNTTSKDTTRIQSMVKATASRGRPPLSPIRCEVTGSRKRRSGPVVGRLQPTHSATLLSVCGSTGMFSLEFDDGSDLVKSSEPPFMSIASSFSIQS</sequence>
<evidence type="ECO:0000313" key="2">
    <source>
        <dbReference type="EMBL" id="MED6263931.1"/>
    </source>
</evidence>
<comment type="caution">
    <text evidence="2">The sequence shown here is derived from an EMBL/GenBank/DDBJ whole genome shotgun (WGS) entry which is preliminary data.</text>
</comment>
<protein>
    <submittedName>
        <fullName evidence="2">Uncharacterized protein</fullName>
    </submittedName>
</protein>
<proteinExistence type="predicted"/>
<reference evidence="2 3" key="1">
    <citation type="submission" date="2021-06" db="EMBL/GenBank/DDBJ databases">
        <authorList>
            <person name="Palmer J.M."/>
        </authorList>
    </citation>
    <scope>NUCLEOTIDE SEQUENCE [LARGE SCALE GENOMIC DNA]</scope>
    <source>
        <strain evidence="2 3">CL_MEX2019</strain>
        <tissue evidence="2">Muscle</tissue>
    </source>
</reference>
<gene>
    <name evidence="2" type="ORF">CHARACLAT_009652</name>
</gene>
<evidence type="ECO:0000313" key="3">
    <source>
        <dbReference type="Proteomes" id="UP001352852"/>
    </source>
</evidence>
<organism evidence="2 3">
    <name type="scientific">Characodon lateralis</name>
    <dbReference type="NCBI Taxonomy" id="208331"/>
    <lineage>
        <taxon>Eukaryota</taxon>
        <taxon>Metazoa</taxon>
        <taxon>Chordata</taxon>
        <taxon>Craniata</taxon>
        <taxon>Vertebrata</taxon>
        <taxon>Euteleostomi</taxon>
        <taxon>Actinopterygii</taxon>
        <taxon>Neopterygii</taxon>
        <taxon>Teleostei</taxon>
        <taxon>Neoteleostei</taxon>
        <taxon>Acanthomorphata</taxon>
        <taxon>Ovalentaria</taxon>
        <taxon>Atherinomorphae</taxon>
        <taxon>Cyprinodontiformes</taxon>
        <taxon>Goodeidae</taxon>
        <taxon>Characodon</taxon>
    </lineage>
</organism>
<dbReference type="EMBL" id="JAHUTJ010000592">
    <property type="protein sequence ID" value="MED6263931.1"/>
    <property type="molecule type" value="Genomic_DNA"/>
</dbReference>
<keyword evidence="3" id="KW-1185">Reference proteome</keyword>
<dbReference type="Proteomes" id="UP001352852">
    <property type="component" value="Unassembled WGS sequence"/>
</dbReference>